<dbReference type="EMBL" id="CP019640">
    <property type="protein sequence ID" value="AQQ54082.1"/>
    <property type="molecule type" value="Genomic_DNA"/>
</dbReference>
<dbReference type="Gene3D" id="3.30.1380.10">
    <property type="match status" value="1"/>
</dbReference>
<name>A0A1Q2L2H2_9BACL</name>
<organism evidence="2 3">
    <name type="scientific">Planococcus lenghuensis</name>
    <dbReference type="NCBI Taxonomy" id="2213202"/>
    <lineage>
        <taxon>Bacteria</taxon>
        <taxon>Bacillati</taxon>
        <taxon>Bacillota</taxon>
        <taxon>Bacilli</taxon>
        <taxon>Bacillales</taxon>
        <taxon>Caryophanaceae</taxon>
        <taxon>Planococcus</taxon>
    </lineage>
</organism>
<reference evidence="2 3" key="1">
    <citation type="submission" date="2017-02" db="EMBL/GenBank/DDBJ databases">
        <title>The complete genomic sequence of a novel cold adapted crude oil-degrading bacterium Planococcus qaidamina Y42.</title>
        <authorList>
            <person name="Yang R."/>
        </authorList>
    </citation>
    <scope>NUCLEOTIDE SEQUENCE [LARGE SCALE GENOMIC DNA]</scope>
    <source>
        <strain evidence="2 3">Y42</strain>
    </source>
</reference>
<evidence type="ECO:0000259" key="1">
    <source>
        <dbReference type="Pfam" id="PF02557"/>
    </source>
</evidence>
<dbReference type="GO" id="GO:0006508">
    <property type="term" value="P:proteolysis"/>
    <property type="evidence" value="ECO:0007669"/>
    <property type="project" value="InterPro"/>
</dbReference>
<evidence type="ECO:0000313" key="2">
    <source>
        <dbReference type="EMBL" id="AQQ54082.1"/>
    </source>
</evidence>
<dbReference type="PANTHER" id="PTHR34385:SF1">
    <property type="entry name" value="PEPTIDOGLYCAN L-ALANYL-D-GLUTAMATE ENDOPEPTIDASE CWLK"/>
    <property type="match status" value="1"/>
</dbReference>
<dbReference type="InterPro" id="IPR009045">
    <property type="entry name" value="Zn_M74/Hedgehog-like"/>
</dbReference>
<gene>
    <name evidence="2" type="ORF">B0X71_13870</name>
</gene>
<evidence type="ECO:0000313" key="3">
    <source>
        <dbReference type="Proteomes" id="UP000188184"/>
    </source>
</evidence>
<dbReference type="PANTHER" id="PTHR34385">
    <property type="entry name" value="D-ALANYL-D-ALANINE CARBOXYPEPTIDASE"/>
    <property type="match status" value="1"/>
</dbReference>
<dbReference type="Pfam" id="PF02557">
    <property type="entry name" value="VanY"/>
    <property type="match status" value="1"/>
</dbReference>
<dbReference type="Proteomes" id="UP000188184">
    <property type="component" value="Chromosome"/>
</dbReference>
<dbReference type="GO" id="GO:0008233">
    <property type="term" value="F:peptidase activity"/>
    <property type="evidence" value="ECO:0007669"/>
    <property type="project" value="InterPro"/>
</dbReference>
<protein>
    <recommendedName>
        <fullName evidence="1">D-alanyl-D-alanine carboxypeptidase-like core domain-containing protein</fullName>
    </recommendedName>
</protein>
<accession>A0A1Q2L2H2</accession>
<dbReference type="InterPro" id="IPR052179">
    <property type="entry name" value="DD-CPase-like"/>
</dbReference>
<keyword evidence="3" id="KW-1185">Reference proteome</keyword>
<sequence>MSKSPGLGTVKLNLLDLLPSAYNPGVTPVAQKGVDAMIAAAKKQGVYLTMFSGFRAYERQKALYNNYVQQYGKTAAERFSACPGHSEHQSGLAFDLA</sequence>
<dbReference type="SUPFAM" id="SSF55166">
    <property type="entry name" value="Hedgehog/DD-peptidase"/>
    <property type="match status" value="1"/>
</dbReference>
<dbReference type="KEGG" id="pmar:B0X71_13870"/>
<proteinExistence type="predicted"/>
<dbReference type="InterPro" id="IPR003709">
    <property type="entry name" value="VanY-like_core_dom"/>
</dbReference>
<dbReference type="CDD" id="cd14852">
    <property type="entry name" value="LD-carboxypeptidase"/>
    <property type="match status" value="1"/>
</dbReference>
<dbReference type="InterPro" id="IPR058193">
    <property type="entry name" value="VanY/YodJ_core_dom"/>
</dbReference>
<feature type="domain" description="D-alanyl-D-alanine carboxypeptidase-like core" evidence="1">
    <location>
        <begin position="27"/>
        <end position="96"/>
    </location>
</feature>
<dbReference type="AlphaFoldDB" id="A0A1Q2L2H2"/>